<dbReference type="SUPFAM" id="SSF55073">
    <property type="entry name" value="Nucleotide cyclase"/>
    <property type="match status" value="1"/>
</dbReference>
<dbReference type="RefSeq" id="WP_194701421.1">
    <property type="nucleotide sequence ID" value="NZ_JADKNH010000004.1"/>
</dbReference>
<feature type="transmembrane region" description="Helical" evidence="1">
    <location>
        <begin position="32"/>
        <end position="52"/>
    </location>
</feature>
<dbReference type="SMART" id="SM00267">
    <property type="entry name" value="GGDEF"/>
    <property type="match status" value="1"/>
</dbReference>
<feature type="transmembrane region" description="Helical" evidence="1">
    <location>
        <begin position="7"/>
        <end position="26"/>
    </location>
</feature>
<sequence>MNKFNYHIVLHFVMILASSMVFVFIVSKLIQWSLLFAVFFLTISLFGLYLLLVMRYTRFQRLINKTLVNIREEMVDTPIYDKILPATSIEDKIGLLQSYHLSSDEFEKNIQLVLEYIKQSHNTILELNRLNYCKESTLDTILAVSNHILDRNADEAFYTLILESAIDVIENATKGSLLILNAETNRYEYQAAVGFDLEYLKNIDYALEETFLYQGEDNKIYKPLVVSDVQNFSNTTLSEETIGWLSKANWLEGKEALSSPIIIDNKLYAILNIDSSQKNAFDEVDIQLIQFFSAQISIAIRNKLLVDETIKLSKFDKLTGAYNRNYFEKIFESHNEISLENLEPYAIVLCDLNFLKSINDTFGHTAGDLVLSEFSNIIQNSIRDSDIFSRVGGDEFVLLLKNIRYSKAEEKMASIFDKFEYYTINFSGHKLPVSFSYGLAASPDDSMVYDVLIKIADIRMYEFKKNYKETHQDILNSILS</sequence>
<dbReference type="PANTHER" id="PTHR45138:SF6">
    <property type="entry name" value="DIGUANYLATE CYCLASE DGCN"/>
    <property type="match status" value="1"/>
</dbReference>
<evidence type="ECO:0000259" key="2">
    <source>
        <dbReference type="PROSITE" id="PS50887"/>
    </source>
</evidence>
<keyword evidence="4" id="KW-1185">Reference proteome</keyword>
<dbReference type="Gene3D" id="3.30.70.270">
    <property type="match status" value="1"/>
</dbReference>
<dbReference type="Proteomes" id="UP000614200">
    <property type="component" value="Unassembled WGS sequence"/>
</dbReference>
<protein>
    <submittedName>
        <fullName evidence="3">GGDEF domain-containing protein</fullName>
    </submittedName>
</protein>
<feature type="domain" description="GGDEF" evidence="2">
    <location>
        <begin position="343"/>
        <end position="477"/>
    </location>
</feature>
<accession>A0ABR9ZTA8</accession>
<evidence type="ECO:0000313" key="3">
    <source>
        <dbReference type="EMBL" id="MBF4693196.1"/>
    </source>
</evidence>
<dbReference type="InterPro" id="IPR043128">
    <property type="entry name" value="Rev_trsase/Diguanyl_cyclase"/>
</dbReference>
<organism evidence="3 4">
    <name type="scientific">Fusibacter ferrireducens</name>
    <dbReference type="NCBI Taxonomy" id="2785058"/>
    <lineage>
        <taxon>Bacteria</taxon>
        <taxon>Bacillati</taxon>
        <taxon>Bacillota</taxon>
        <taxon>Clostridia</taxon>
        <taxon>Eubacteriales</taxon>
        <taxon>Eubacteriales Family XII. Incertae Sedis</taxon>
        <taxon>Fusibacter</taxon>
    </lineage>
</organism>
<comment type="caution">
    <text evidence="3">The sequence shown here is derived from an EMBL/GenBank/DDBJ whole genome shotgun (WGS) entry which is preliminary data.</text>
</comment>
<dbReference type="Gene3D" id="3.30.450.40">
    <property type="match status" value="1"/>
</dbReference>
<keyword evidence="1" id="KW-0472">Membrane</keyword>
<proteinExistence type="predicted"/>
<dbReference type="Pfam" id="PF13185">
    <property type="entry name" value="GAF_2"/>
    <property type="match status" value="1"/>
</dbReference>
<gene>
    <name evidence="3" type="ORF">ISU02_08690</name>
</gene>
<reference evidence="3 4" key="1">
    <citation type="submission" date="2020-11" db="EMBL/GenBank/DDBJ databases">
        <title>Fusibacter basophilias sp. nov.</title>
        <authorList>
            <person name="Qiu D."/>
        </authorList>
    </citation>
    <scope>NUCLEOTIDE SEQUENCE [LARGE SCALE GENOMIC DNA]</scope>
    <source>
        <strain evidence="3 4">Q10-2</strain>
    </source>
</reference>
<dbReference type="InterPro" id="IPR029016">
    <property type="entry name" value="GAF-like_dom_sf"/>
</dbReference>
<dbReference type="Pfam" id="PF00990">
    <property type="entry name" value="GGDEF"/>
    <property type="match status" value="1"/>
</dbReference>
<dbReference type="InterPro" id="IPR000160">
    <property type="entry name" value="GGDEF_dom"/>
</dbReference>
<dbReference type="NCBIfam" id="TIGR00254">
    <property type="entry name" value="GGDEF"/>
    <property type="match status" value="1"/>
</dbReference>
<dbReference type="CDD" id="cd01949">
    <property type="entry name" value="GGDEF"/>
    <property type="match status" value="1"/>
</dbReference>
<keyword evidence="1" id="KW-0812">Transmembrane</keyword>
<dbReference type="PANTHER" id="PTHR45138">
    <property type="entry name" value="REGULATORY COMPONENTS OF SENSORY TRANSDUCTION SYSTEM"/>
    <property type="match status" value="1"/>
</dbReference>
<evidence type="ECO:0000256" key="1">
    <source>
        <dbReference type="SAM" id="Phobius"/>
    </source>
</evidence>
<evidence type="ECO:0000313" key="4">
    <source>
        <dbReference type="Proteomes" id="UP000614200"/>
    </source>
</evidence>
<dbReference type="PROSITE" id="PS50887">
    <property type="entry name" value="GGDEF"/>
    <property type="match status" value="1"/>
</dbReference>
<dbReference type="InterPro" id="IPR050469">
    <property type="entry name" value="Diguanylate_Cyclase"/>
</dbReference>
<keyword evidence="1" id="KW-1133">Transmembrane helix</keyword>
<dbReference type="EMBL" id="JADKNH010000004">
    <property type="protein sequence ID" value="MBF4693196.1"/>
    <property type="molecule type" value="Genomic_DNA"/>
</dbReference>
<name>A0ABR9ZTA8_9FIRM</name>
<dbReference type="InterPro" id="IPR003018">
    <property type="entry name" value="GAF"/>
</dbReference>
<dbReference type="InterPro" id="IPR029787">
    <property type="entry name" value="Nucleotide_cyclase"/>
</dbReference>
<dbReference type="SUPFAM" id="SSF55781">
    <property type="entry name" value="GAF domain-like"/>
    <property type="match status" value="1"/>
</dbReference>